<sequence length="75" mass="8583">MTIIRPEIFAEPQPDQPFIRRDANGTSLFKFAVQYRMGGLLWAADIWAYSHQDAEARVNAMRDSLMVCGQIYCEA</sequence>
<dbReference type="AlphaFoldDB" id="A0A370KFX7"/>
<proteinExistence type="predicted"/>
<evidence type="ECO:0000313" key="2">
    <source>
        <dbReference type="Proteomes" id="UP000254939"/>
    </source>
</evidence>
<dbReference type="EMBL" id="NAAC01000043">
    <property type="protein sequence ID" value="RDJ03313.1"/>
    <property type="molecule type" value="Genomic_DNA"/>
</dbReference>
<accession>A0A370KFX7</accession>
<organism evidence="1 2">
    <name type="scientific">Rhizobium grahamii</name>
    <dbReference type="NCBI Taxonomy" id="1120045"/>
    <lineage>
        <taxon>Bacteria</taxon>
        <taxon>Pseudomonadati</taxon>
        <taxon>Pseudomonadota</taxon>
        <taxon>Alphaproteobacteria</taxon>
        <taxon>Hyphomicrobiales</taxon>
        <taxon>Rhizobiaceae</taxon>
        <taxon>Rhizobium/Agrobacterium group</taxon>
        <taxon>Rhizobium</taxon>
    </lineage>
</organism>
<dbReference type="Proteomes" id="UP000254939">
    <property type="component" value="Unassembled WGS sequence"/>
</dbReference>
<gene>
    <name evidence="1" type="ORF">B5K06_30425</name>
</gene>
<comment type="caution">
    <text evidence="1">The sequence shown here is derived from an EMBL/GenBank/DDBJ whole genome shotgun (WGS) entry which is preliminary data.</text>
</comment>
<protein>
    <submittedName>
        <fullName evidence="1">Uncharacterized protein</fullName>
    </submittedName>
</protein>
<name>A0A370KFX7_9HYPH</name>
<reference evidence="1 2" key="1">
    <citation type="submission" date="2017-03" db="EMBL/GenBank/DDBJ databases">
        <title>Genome analysis of Rhizobial strains effectives or ineffectives for nitrogen fixation isolated from bean seeds.</title>
        <authorList>
            <person name="Peralta H."/>
            <person name="Aguilar-Vera A."/>
            <person name="Mora Y."/>
            <person name="Vargas-Lagunas C."/>
            <person name="Girard L."/>
            <person name="Mora J."/>
        </authorList>
    </citation>
    <scope>NUCLEOTIDE SEQUENCE [LARGE SCALE GENOMIC DNA]</scope>
    <source>
        <strain evidence="1 2">CCGM3</strain>
    </source>
</reference>
<dbReference type="OrthoDB" id="8386875at2"/>
<evidence type="ECO:0000313" key="1">
    <source>
        <dbReference type="EMBL" id="RDJ03313.1"/>
    </source>
</evidence>